<feature type="domain" description="C2H2-type" evidence="14">
    <location>
        <begin position="422"/>
        <end position="449"/>
    </location>
</feature>
<feature type="domain" description="C2H2-type" evidence="14">
    <location>
        <begin position="450"/>
        <end position="477"/>
    </location>
</feature>
<dbReference type="PANTHER" id="PTHR24394:SF48">
    <property type="entry name" value="ZINC FINGER PROTEIN 771"/>
    <property type="match status" value="1"/>
</dbReference>
<evidence type="ECO:0000256" key="13">
    <source>
        <dbReference type="PROSITE-ProRule" id="PRU00042"/>
    </source>
</evidence>
<dbReference type="PROSITE" id="PS00028">
    <property type="entry name" value="ZINC_FINGER_C2H2_1"/>
    <property type="match status" value="8"/>
</dbReference>
<dbReference type="InterPro" id="IPR027806">
    <property type="entry name" value="HARBI1_dom"/>
</dbReference>
<keyword evidence="8" id="KW-0862">Zinc</keyword>
<keyword evidence="6" id="KW-0677">Repeat</keyword>
<dbReference type="SMART" id="SM00355">
    <property type="entry name" value="ZnF_C2H2"/>
    <property type="match status" value="8"/>
</dbReference>
<comment type="function">
    <text evidence="2">May be involved in transcriptional regulation.</text>
</comment>
<dbReference type="FunFam" id="3.30.160.60:FF:000765">
    <property type="entry name" value="Zinc finger 45-like"/>
    <property type="match status" value="2"/>
</dbReference>
<keyword evidence="11" id="KW-0804">Transcription</keyword>
<dbReference type="GO" id="GO:0005634">
    <property type="term" value="C:nucleus"/>
    <property type="evidence" value="ECO:0007669"/>
    <property type="project" value="UniProtKB-SubCell"/>
</dbReference>
<proteinExistence type="inferred from homology"/>
<dbReference type="SUPFAM" id="SSF57667">
    <property type="entry name" value="beta-beta-alpha zinc fingers"/>
    <property type="match status" value="4"/>
</dbReference>
<evidence type="ECO:0000313" key="15">
    <source>
        <dbReference type="Ensembl" id="ENSCCRP00000045505.2"/>
    </source>
</evidence>
<evidence type="ECO:0000256" key="8">
    <source>
        <dbReference type="ARBA" id="ARBA00022833"/>
    </source>
</evidence>
<dbReference type="InterPro" id="IPR036236">
    <property type="entry name" value="Znf_C2H2_sf"/>
</dbReference>
<dbReference type="Ensembl" id="ENSCCRT00000049342.2">
    <property type="protein sequence ID" value="ENSCCRP00000045505.2"/>
    <property type="gene ID" value="ENSCCRG00000024320.2"/>
</dbReference>
<feature type="domain" description="C2H2-type" evidence="14">
    <location>
        <begin position="366"/>
        <end position="393"/>
    </location>
</feature>
<dbReference type="Pfam" id="PF13359">
    <property type="entry name" value="DDE_Tnp_4"/>
    <property type="match status" value="1"/>
</dbReference>
<evidence type="ECO:0000256" key="7">
    <source>
        <dbReference type="ARBA" id="ARBA00022771"/>
    </source>
</evidence>
<reference evidence="15" key="2">
    <citation type="submission" date="2025-09" db="UniProtKB">
        <authorList>
            <consortium name="Ensembl"/>
        </authorList>
    </citation>
    <scope>IDENTIFICATION</scope>
</reference>
<organism evidence="15 16">
    <name type="scientific">Cyprinus carpio carpio</name>
    <dbReference type="NCBI Taxonomy" id="630221"/>
    <lineage>
        <taxon>Eukaryota</taxon>
        <taxon>Metazoa</taxon>
        <taxon>Chordata</taxon>
        <taxon>Craniata</taxon>
        <taxon>Vertebrata</taxon>
        <taxon>Euteleostomi</taxon>
        <taxon>Actinopterygii</taxon>
        <taxon>Neopterygii</taxon>
        <taxon>Teleostei</taxon>
        <taxon>Ostariophysi</taxon>
        <taxon>Cypriniformes</taxon>
        <taxon>Cyprinidae</taxon>
        <taxon>Cyprininae</taxon>
        <taxon>Cyprinus</taxon>
    </lineage>
</organism>
<comment type="subcellular location">
    <subcellularLocation>
        <location evidence="3">Nucleus</location>
    </subcellularLocation>
</comment>
<dbReference type="FunFam" id="3.30.160.60:FF:000508">
    <property type="entry name" value="Myeloid zinc finger 1"/>
    <property type="match status" value="1"/>
</dbReference>
<dbReference type="FunFam" id="3.30.160.60:FF:003172">
    <property type="match status" value="1"/>
</dbReference>
<comment type="similarity">
    <text evidence="4">Belongs to the krueppel C2H2-type zinc-finger protein family.</text>
</comment>
<keyword evidence="7 13" id="KW-0863">Zinc-finger</keyword>
<feature type="domain" description="C2H2-type" evidence="14">
    <location>
        <begin position="394"/>
        <end position="421"/>
    </location>
</feature>
<dbReference type="Pfam" id="PF00096">
    <property type="entry name" value="zf-C2H2"/>
    <property type="match status" value="8"/>
</dbReference>
<dbReference type="FunFam" id="3.30.160.60:FF:001639">
    <property type="entry name" value="Si:dkey-7i4.21"/>
    <property type="match status" value="1"/>
</dbReference>
<dbReference type="GO" id="GO:0042802">
    <property type="term" value="F:identical protein binding"/>
    <property type="evidence" value="ECO:0007669"/>
    <property type="project" value="UniProtKB-ARBA"/>
</dbReference>
<feature type="domain" description="C2H2-type" evidence="14">
    <location>
        <begin position="338"/>
        <end position="365"/>
    </location>
</feature>
<dbReference type="GO" id="GO:0000981">
    <property type="term" value="F:DNA-binding transcription factor activity, RNA polymerase II-specific"/>
    <property type="evidence" value="ECO:0007669"/>
    <property type="project" value="TreeGrafter"/>
</dbReference>
<dbReference type="PROSITE" id="PS50157">
    <property type="entry name" value="ZINC_FINGER_C2H2_2"/>
    <property type="match status" value="8"/>
</dbReference>
<keyword evidence="16" id="KW-1185">Reference proteome</keyword>
<dbReference type="FunFam" id="3.30.160.60:FF:000097">
    <property type="entry name" value="Zinc finger protein"/>
    <property type="match status" value="1"/>
</dbReference>
<feature type="domain" description="C2H2-type" evidence="14">
    <location>
        <begin position="506"/>
        <end position="531"/>
    </location>
</feature>
<dbReference type="Proteomes" id="UP001108240">
    <property type="component" value="Unplaced"/>
</dbReference>
<dbReference type="GO" id="GO:0008270">
    <property type="term" value="F:zinc ion binding"/>
    <property type="evidence" value="ECO:0007669"/>
    <property type="project" value="UniProtKB-KW"/>
</dbReference>
<evidence type="ECO:0000256" key="12">
    <source>
        <dbReference type="ARBA" id="ARBA00023242"/>
    </source>
</evidence>
<dbReference type="FunFam" id="3.30.160.60:FF:000328">
    <property type="entry name" value="Zinc finger protein 1079"/>
    <property type="match status" value="1"/>
</dbReference>
<dbReference type="GeneTree" id="ENSGT00940000154446"/>
<protein>
    <recommendedName>
        <fullName evidence="14">C2H2-type domain-containing protein</fullName>
    </recommendedName>
</protein>
<feature type="domain" description="C2H2-type" evidence="14">
    <location>
        <begin position="478"/>
        <end position="505"/>
    </location>
</feature>
<evidence type="ECO:0000256" key="9">
    <source>
        <dbReference type="ARBA" id="ARBA00023015"/>
    </source>
</evidence>
<evidence type="ECO:0000256" key="1">
    <source>
        <dbReference type="ARBA" id="ARBA00001968"/>
    </source>
</evidence>
<reference evidence="15" key="1">
    <citation type="submission" date="2025-08" db="UniProtKB">
        <authorList>
            <consortium name="Ensembl"/>
        </authorList>
    </citation>
    <scope>IDENTIFICATION</scope>
</reference>
<evidence type="ECO:0000256" key="2">
    <source>
        <dbReference type="ARBA" id="ARBA00003767"/>
    </source>
</evidence>
<evidence type="ECO:0000256" key="5">
    <source>
        <dbReference type="ARBA" id="ARBA00022723"/>
    </source>
</evidence>
<evidence type="ECO:0000256" key="4">
    <source>
        <dbReference type="ARBA" id="ARBA00006991"/>
    </source>
</evidence>
<keyword evidence="5" id="KW-0479">Metal-binding</keyword>
<keyword evidence="9" id="KW-0805">Transcription regulation</keyword>
<dbReference type="InterPro" id="IPR013087">
    <property type="entry name" value="Znf_C2H2_type"/>
</dbReference>
<keyword evidence="10" id="KW-0238">DNA-binding</keyword>
<evidence type="ECO:0000259" key="14">
    <source>
        <dbReference type="PROSITE" id="PS50157"/>
    </source>
</evidence>
<comment type="cofactor">
    <cofactor evidence="1">
        <name>a divalent metal cation</name>
        <dbReference type="ChEBI" id="CHEBI:60240"/>
    </cofactor>
</comment>
<dbReference type="GO" id="GO:0003677">
    <property type="term" value="F:DNA binding"/>
    <property type="evidence" value="ECO:0007669"/>
    <property type="project" value="UniProtKB-KW"/>
</dbReference>
<dbReference type="PANTHER" id="PTHR24394">
    <property type="entry name" value="ZINC FINGER PROTEIN"/>
    <property type="match status" value="1"/>
</dbReference>
<keyword evidence="12" id="KW-0539">Nucleus</keyword>
<evidence type="ECO:0000256" key="3">
    <source>
        <dbReference type="ARBA" id="ARBA00004123"/>
    </source>
</evidence>
<evidence type="ECO:0000256" key="10">
    <source>
        <dbReference type="ARBA" id="ARBA00023125"/>
    </source>
</evidence>
<accession>A0A8C1CCZ4</accession>
<dbReference type="FunFam" id="3.30.160.60:FF:000624">
    <property type="entry name" value="zinc finger protein 697"/>
    <property type="match status" value="1"/>
</dbReference>
<dbReference type="Gene3D" id="3.30.160.60">
    <property type="entry name" value="Classic Zinc Finger"/>
    <property type="match status" value="8"/>
</dbReference>
<feature type="domain" description="C2H2-type" evidence="14">
    <location>
        <begin position="310"/>
        <end position="337"/>
    </location>
</feature>
<evidence type="ECO:0000256" key="11">
    <source>
        <dbReference type="ARBA" id="ARBA00023163"/>
    </source>
</evidence>
<name>A0A8C1CCZ4_CYPCA</name>
<evidence type="ECO:0000313" key="16">
    <source>
        <dbReference type="Proteomes" id="UP001108240"/>
    </source>
</evidence>
<evidence type="ECO:0000256" key="6">
    <source>
        <dbReference type="ARBA" id="ARBA00022737"/>
    </source>
</evidence>
<sequence>MTCRAIEEQMMASQFPRPTEHMWRAIASKFWDKWNFPNCLGAIDGKHVTIMSPAHSGSLFFNYKRTFSIVLLALADAEYRFTFVQVGDFGRTSDGGVFSGSALGRGMEAKTLSVPADCPLPGSGVQGPLPYTMVGDAAFPLKTYLMRPFPGNRIPRWRQMFNYRLSRARMVVECAFGILSSRWRVLHTWINVKPDNADCIVTAACILHNFLTNPSDNQRWLDEAEERGEVLAPATNMGGNRGCREAYEVREKLCTFFSSPEDLMPLKEERQKLNEIKEENYEEHHDYITGKKSTNTSSRKRAQKKSNEFCTCHECGKSFSKKQNLRIHMRVHTAERRFTCQQCGKSFSQKQNLENHMRIHTGEKPYTCQQCGKSFTLKQNLKIHMRIHTGVKPFTCQQCGKSLSQKQNLENHMRIHTGKRPYNCQHCGESFVQRGNFINHMNLHNGERNFACPQCEKSFKQKQGLHSHMRIHTREEPHTCSKCGKSFRHKLSLYSHMRIHTGEKPYACQPCGKYFRRKATLNEHMKIHFRS</sequence>
<dbReference type="AlphaFoldDB" id="A0A8C1CCZ4"/>